<dbReference type="InterPro" id="IPR048365">
    <property type="entry name" value="TNP-like_RNaseH_N"/>
</dbReference>
<protein>
    <submittedName>
        <fullName evidence="2">Transposable element P transposase</fullName>
    </submittedName>
</protein>
<name>A0AAV4HJJ4_9GAST</name>
<accession>A0AAV4HJJ4</accession>
<organism evidence="2 3">
    <name type="scientific">Elysia marginata</name>
    <dbReference type="NCBI Taxonomy" id="1093978"/>
    <lineage>
        <taxon>Eukaryota</taxon>
        <taxon>Metazoa</taxon>
        <taxon>Spiralia</taxon>
        <taxon>Lophotrochozoa</taxon>
        <taxon>Mollusca</taxon>
        <taxon>Gastropoda</taxon>
        <taxon>Heterobranchia</taxon>
        <taxon>Euthyneura</taxon>
        <taxon>Panpulmonata</taxon>
        <taxon>Sacoglossa</taxon>
        <taxon>Placobranchoidea</taxon>
        <taxon>Plakobranchidae</taxon>
        <taxon>Elysia</taxon>
    </lineage>
</organism>
<evidence type="ECO:0000313" key="3">
    <source>
        <dbReference type="Proteomes" id="UP000762676"/>
    </source>
</evidence>
<keyword evidence="3" id="KW-1185">Reference proteome</keyword>
<dbReference type="Pfam" id="PF21787">
    <property type="entry name" value="TNP-like_RNaseH_N"/>
    <property type="match status" value="1"/>
</dbReference>
<feature type="domain" description="Transposable element P transposase-like RNase H" evidence="1">
    <location>
        <begin position="8"/>
        <end position="79"/>
    </location>
</feature>
<dbReference type="Proteomes" id="UP000762676">
    <property type="component" value="Unassembled WGS sequence"/>
</dbReference>
<proteinExistence type="predicted"/>
<evidence type="ECO:0000313" key="2">
    <source>
        <dbReference type="EMBL" id="GFR97829.1"/>
    </source>
</evidence>
<dbReference type="AlphaFoldDB" id="A0AAV4HJJ4"/>
<reference evidence="2 3" key="1">
    <citation type="journal article" date="2021" name="Elife">
        <title>Chloroplast acquisition without the gene transfer in kleptoplastic sea slugs, Plakobranchus ocellatus.</title>
        <authorList>
            <person name="Maeda T."/>
            <person name="Takahashi S."/>
            <person name="Yoshida T."/>
            <person name="Shimamura S."/>
            <person name="Takaki Y."/>
            <person name="Nagai Y."/>
            <person name="Toyoda A."/>
            <person name="Suzuki Y."/>
            <person name="Arimoto A."/>
            <person name="Ishii H."/>
            <person name="Satoh N."/>
            <person name="Nishiyama T."/>
            <person name="Hasebe M."/>
            <person name="Maruyama T."/>
            <person name="Minagawa J."/>
            <person name="Obokata J."/>
            <person name="Shigenobu S."/>
        </authorList>
    </citation>
    <scope>NUCLEOTIDE SEQUENCE [LARGE SCALE GENOMIC DNA]</scope>
</reference>
<dbReference type="EMBL" id="BMAT01012717">
    <property type="protein sequence ID" value="GFR97829.1"/>
    <property type="molecule type" value="Genomic_DNA"/>
</dbReference>
<sequence length="81" mass="9080">MAKLDIYPGFSSSVIEAFKVKVAQMEPRDRLCILVFDEMSLKCSLNYIVERDYVEGLEDFGMACGSTEKAANQATVFMVEV</sequence>
<gene>
    <name evidence="2" type="ORF">ElyMa_006334200</name>
</gene>
<evidence type="ECO:0000259" key="1">
    <source>
        <dbReference type="Pfam" id="PF21787"/>
    </source>
</evidence>
<comment type="caution">
    <text evidence="2">The sequence shown here is derived from an EMBL/GenBank/DDBJ whole genome shotgun (WGS) entry which is preliminary data.</text>
</comment>